<evidence type="ECO:0000256" key="5">
    <source>
        <dbReference type="SAM" id="MobiDB-lite"/>
    </source>
</evidence>
<comment type="subunit">
    <text evidence="4">Component of the INO80 chromatin-remodeling complex.</text>
</comment>
<dbReference type="Proteomes" id="UP000279833">
    <property type="component" value="Unassembled WGS sequence"/>
</dbReference>
<dbReference type="AlphaFoldDB" id="A0A183JUE9"/>
<dbReference type="GO" id="GO:0006281">
    <property type="term" value="P:DNA repair"/>
    <property type="evidence" value="ECO:0007669"/>
    <property type="project" value="UniProtKB-UniRule"/>
</dbReference>
<comment type="domain">
    <text evidence="4">The DBINO region is involved in binding to DNA.</text>
</comment>
<comment type="similarity">
    <text evidence="4">Belongs to the SNF2/RAD54 helicase family.</text>
</comment>
<keyword evidence="3 4" id="KW-0067">ATP-binding</keyword>
<comment type="function">
    <text evidence="4">ATPase component of the INO80 complex which remodels chromatin by shifting nucleosomes and is involved in DNA repair.</text>
</comment>
<dbReference type="InterPro" id="IPR050520">
    <property type="entry name" value="INO80/SWR1_helicase"/>
</dbReference>
<dbReference type="GO" id="GO:0003677">
    <property type="term" value="F:DNA binding"/>
    <property type="evidence" value="ECO:0007669"/>
    <property type="project" value="UniProtKB-UniRule"/>
</dbReference>
<keyword evidence="4" id="KW-0238">DNA-binding</keyword>
<evidence type="ECO:0000313" key="6">
    <source>
        <dbReference type="EMBL" id="VDP03134.1"/>
    </source>
</evidence>
<gene>
    <name evidence="6" type="ORF">SCUD_LOCUS6340</name>
</gene>
<comment type="subcellular location">
    <subcellularLocation>
        <location evidence="1 4">Nucleus</location>
    </subcellularLocation>
</comment>
<dbReference type="STRING" id="6186.A0A183JUE9"/>
<dbReference type="GO" id="GO:0005524">
    <property type="term" value="F:ATP binding"/>
    <property type="evidence" value="ECO:0007669"/>
    <property type="project" value="UniProtKB-UniRule"/>
</dbReference>
<dbReference type="EMBL" id="UZAK01013602">
    <property type="protein sequence ID" value="VDP03134.1"/>
    <property type="molecule type" value="Genomic_DNA"/>
</dbReference>
<dbReference type="PANTHER" id="PTHR45685">
    <property type="entry name" value="HELICASE SRCAP-RELATED"/>
    <property type="match status" value="1"/>
</dbReference>
<protein>
    <recommendedName>
        <fullName evidence="4">Chromatin-remodeling ATPase INO80</fullName>
        <ecNumber evidence="4">3.6.4.-</ecNumber>
    </recommendedName>
</protein>
<dbReference type="GO" id="GO:0042393">
    <property type="term" value="F:histone binding"/>
    <property type="evidence" value="ECO:0007669"/>
    <property type="project" value="TreeGrafter"/>
</dbReference>
<evidence type="ECO:0000256" key="4">
    <source>
        <dbReference type="RuleBase" id="RU368001"/>
    </source>
</evidence>
<evidence type="ECO:0000256" key="3">
    <source>
        <dbReference type="ARBA" id="ARBA00022840"/>
    </source>
</evidence>
<dbReference type="PANTHER" id="PTHR45685:SF2">
    <property type="entry name" value="CHROMATIN-REMODELING ATPASE INO80"/>
    <property type="match status" value="1"/>
</dbReference>
<evidence type="ECO:0000313" key="8">
    <source>
        <dbReference type="WBParaSite" id="SCUD_0000634001-mRNA-1"/>
    </source>
</evidence>
<dbReference type="EC" id="3.6.4.-" evidence="4"/>
<dbReference type="GO" id="GO:0016887">
    <property type="term" value="F:ATP hydrolysis activity"/>
    <property type="evidence" value="ECO:0007669"/>
    <property type="project" value="TreeGrafter"/>
</dbReference>
<dbReference type="Gene3D" id="3.40.50.10810">
    <property type="entry name" value="Tandem AAA-ATPase domain"/>
    <property type="match status" value="1"/>
</dbReference>
<reference evidence="8" key="1">
    <citation type="submission" date="2016-06" db="UniProtKB">
        <authorList>
            <consortium name="WormBaseParasite"/>
        </authorList>
    </citation>
    <scope>IDENTIFICATION</scope>
</reference>
<evidence type="ECO:0000256" key="1">
    <source>
        <dbReference type="ARBA" id="ARBA00004123"/>
    </source>
</evidence>
<reference evidence="6 7" key="2">
    <citation type="submission" date="2018-11" db="EMBL/GenBank/DDBJ databases">
        <authorList>
            <consortium name="Pathogen Informatics"/>
        </authorList>
    </citation>
    <scope>NUCLEOTIDE SEQUENCE [LARGE SCALE GENOMIC DNA]</scope>
    <source>
        <strain evidence="6">Dakar</strain>
        <strain evidence="7">Dakar, Senegal</strain>
    </source>
</reference>
<keyword evidence="4" id="KW-0234">DNA repair</keyword>
<keyword evidence="4" id="KW-0227">DNA damage</keyword>
<dbReference type="GO" id="GO:0006338">
    <property type="term" value="P:chromatin remodeling"/>
    <property type="evidence" value="ECO:0007669"/>
    <property type="project" value="UniProtKB-UniRule"/>
</dbReference>
<dbReference type="WBParaSite" id="SCUD_0000634001-mRNA-1">
    <property type="protein sequence ID" value="SCUD_0000634001-mRNA-1"/>
    <property type="gene ID" value="SCUD_0000634001"/>
</dbReference>
<comment type="catalytic activity">
    <reaction evidence="4">
        <text>ATP + H2O = ADP + phosphate + H(+)</text>
        <dbReference type="Rhea" id="RHEA:13065"/>
        <dbReference type="ChEBI" id="CHEBI:15377"/>
        <dbReference type="ChEBI" id="CHEBI:15378"/>
        <dbReference type="ChEBI" id="CHEBI:30616"/>
        <dbReference type="ChEBI" id="CHEBI:43474"/>
        <dbReference type="ChEBI" id="CHEBI:456216"/>
    </reaction>
</comment>
<proteinExistence type="inferred from homology"/>
<keyword evidence="2" id="KW-0547">Nucleotide-binding</keyword>
<dbReference type="GO" id="GO:0031011">
    <property type="term" value="C:Ino80 complex"/>
    <property type="evidence" value="ECO:0007669"/>
    <property type="project" value="UniProtKB-UniRule"/>
</dbReference>
<keyword evidence="4" id="KW-0378">Hydrolase</keyword>
<organism evidence="8">
    <name type="scientific">Schistosoma curassoni</name>
    <dbReference type="NCBI Taxonomy" id="6186"/>
    <lineage>
        <taxon>Eukaryota</taxon>
        <taxon>Metazoa</taxon>
        <taxon>Spiralia</taxon>
        <taxon>Lophotrochozoa</taxon>
        <taxon>Platyhelminthes</taxon>
        <taxon>Trematoda</taxon>
        <taxon>Digenea</taxon>
        <taxon>Strigeidida</taxon>
        <taxon>Schistosomatoidea</taxon>
        <taxon>Schistosomatidae</taxon>
        <taxon>Schistosoma</taxon>
    </lineage>
</organism>
<dbReference type="InterPro" id="IPR038718">
    <property type="entry name" value="SNF2-like_sf"/>
</dbReference>
<accession>A0A183JUE9</accession>
<feature type="region of interest" description="Disordered" evidence="5">
    <location>
        <begin position="53"/>
        <end position="73"/>
    </location>
</feature>
<sequence length="102" mass="11586">MGLGKTVQTVAFLASTLHDWTQEFAKFLPAFRLVPYWGTPTERKVLRRFWSSTRSSNAESFDESGDINPGQAGTKDSQLQLVIKLFRKMRNSLIKPHGPTLF</sequence>
<name>A0A183JUE9_9TREM</name>
<keyword evidence="7" id="KW-1185">Reference proteome</keyword>
<evidence type="ECO:0000313" key="7">
    <source>
        <dbReference type="Proteomes" id="UP000279833"/>
    </source>
</evidence>
<evidence type="ECO:0000256" key="2">
    <source>
        <dbReference type="ARBA" id="ARBA00022741"/>
    </source>
</evidence>